<protein>
    <submittedName>
        <fullName evidence="6">Transcriptional regulator, TetR family</fullName>
    </submittedName>
</protein>
<gene>
    <name evidence="6" type="ordered locus">Maqu_3221</name>
</gene>
<name>A1U5M3_MARN8</name>
<dbReference type="GO" id="GO:0003700">
    <property type="term" value="F:DNA-binding transcription factor activity"/>
    <property type="evidence" value="ECO:0007669"/>
    <property type="project" value="TreeGrafter"/>
</dbReference>
<dbReference type="STRING" id="351348.Maqu_3221"/>
<reference evidence="7" key="1">
    <citation type="journal article" date="2011" name="Appl. Environ. Microbiol.">
        <title>Genomic potential of Marinobacter aquaeolei, a biogeochemical 'opportunitroph'.</title>
        <authorList>
            <person name="Singer E."/>
            <person name="Webb E.A."/>
            <person name="Nelson W.C."/>
            <person name="Heidelberg J.F."/>
            <person name="Ivanova N."/>
            <person name="Pati A."/>
            <person name="Edwards K.J."/>
        </authorList>
    </citation>
    <scope>NUCLEOTIDE SEQUENCE [LARGE SCALE GENOMIC DNA]</scope>
    <source>
        <strain evidence="7">ATCC 700491 / DSM 11845 / VT8</strain>
    </source>
</reference>
<dbReference type="PANTHER" id="PTHR30055:SF234">
    <property type="entry name" value="HTH-TYPE TRANSCRIPTIONAL REGULATOR BETI"/>
    <property type="match status" value="1"/>
</dbReference>
<dbReference type="HOGENOM" id="CLU_069356_12_8_6"/>
<dbReference type="EMBL" id="CP000514">
    <property type="protein sequence ID" value="ABM20292.1"/>
    <property type="molecule type" value="Genomic_DNA"/>
</dbReference>
<dbReference type="InterPro" id="IPR009057">
    <property type="entry name" value="Homeodomain-like_sf"/>
</dbReference>
<keyword evidence="1" id="KW-0805">Transcription regulation</keyword>
<proteinExistence type="predicted"/>
<dbReference type="InterPro" id="IPR001647">
    <property type="entry name" value="HTH_TetR"/>
</dbReference>
<evidence type="ECO:0000313" key="6">
    <source>
        <dbReference type="EMBL" id="ABM20292.1"/>
    </source>
</evidence>
<dbReference type="SUPFAM" id="SSF46689">
    <property type="entry name" value="Homeodomain-like"/>
    <property type="match status" value="1"/>
</dbReference>
<dbReference type="AlphaFoldDB" id="A1U5M3"/>
<feature type="DNA-binding region" description="H-T-H motif" evidence="4">
    <location>
        <begin position="37"/>
        <end position="56"/>
    </location>
</feature>
<evidence type="ECO:0000313" key="7">
    <source>
        <dbReference type="Proteomes" id="UP000000998"/>
    </source>
</evidence>
<evidence type="ECO:0000256" key="2">
    <source>
        <dbReference type="ARBA" id="ARBA00023125"/>
    </source>
</evidence>
<evidence type="ECO:0000256" key="4">
    <source>
        <dbReference type="PROSITE-ProRule" id="PRU00335"/>
    </source>
</evidence>
<dbReference type="GO" id="GO:0000976">
    <property type="term" value="F:transcription cis-regulatory region binding"/>
    <property type="evidence" value="ECO:0007669"/>
    <property type="project" value="TreeGrafter"/>
</dbReference>
<evidence type="ECO:0000256" key="3">
    <source>
        <dbReference type="ARBA" id="ARBA00023163"/>
    </source>
</evidence>
<dbReference type="RefSeq" id="WP_011786650.1">
    <property type="nucleotide sequence ID" value="NC_008740.1"/>
</dbReference>
<sequence length="232" mass="26279">MTDRSAVPVDSPAGSTRTVILEKALELFAETGFNGVSMRRIAQEVGINPATLYHHFVHKEDLYEQVLRFAYAEQAAHFSALVSIEGTPQSQLGEFIREFAFYIAKDQHFFRLVKREQLEGNSERLKMLVDLLFGKQYEAMVRSVGRVTQAFDTHMLVTSLLGLVLHHYETRHMRQFFVEYMPSQDDPEVVADHCCRLFFFGIQGAGAAQEVPYRSEQSLLSADGEHSRDGAG</sequence>
<dbReference type="InterPro" id="IPR050109">
    <property type="entry name" value="HTH-type_TetR-like_transc_reg"/>
</dbReference>
<dbReference type="OrthoDB" id="116240at2"/>
<dbReference type="PROSITE" id="PS50977">
    <property type="entry name" value="HTH_TETR_2"/>
    <property type="match status" value="1"/>
</dbReference>
<dbReference type="PANTHER" id="PTHR30055">
    <property type="entry name" value="HTH-TYPE TRANSCRIPTIONAL REGULATOR RUTR"/>
    <property type="match status" value="1"/>
</dbReference>
<dbReference type="eggNOG" id="COG1309">
    <property type="taxonomic scope" value="Bacteria"/>
</dbReference>
<dbReference type="DNASU" id="4656599"/>
<evidence type="ECO:0000256" key="1">
    <source>
        <dbReference type="ARBA" id="ARBA00023015"/>
    </source>
</evidence>
<feature type="domain" description="HTH tetR-type" evidence="5">
    <location>
        <begin position="14"/>
        <end position="74"/>
    </location>
</feature>
<organism evidence="6 7">
    <name type="scientific">Marinobacter nauticus (strain ATCC 700491 / DSM 11845 / VT8)</name>
    <name type="common">Marinobacter aquaeolei</name>
    <dbReference type="NCBI Taxonomy" id="351348"/>
    <lineage>
        <taxon>Bacteria</taxon>
        <taxon>Pseudomonadati</taxon>
        <taxon>Pseudomonadota</taxon>
        <taxon>Gammaproteobacteria</taxon>
        <taxon>Pseudomonadales</taxon>
        <taxon>Marinobacteraceae</taxon>
        <taxon>Marinobacter</taxon>
    </lineage>
</organism>
<dbReference type="Pfam" id="PF00440">
    <property type="entry name" value="TetR_N"/>
    <property type="match status" value="1"/>
</dbReference>
<dbReference type="KEGG" id="maq:Maqu_3221"/>
<dbReference type="Gene3D" id="1.10.357.10">
    <property type="entry name" value="Tetracycline Repressor, domain 2"/>
    <property type="match status" value="1"/>
</dbReference>
<dbReference type="Proteomes" id="UP000000998">
    <property type="component" value="Chromosome"/>
</dbReference>
<evidence type="ECO:0000259" key="5">
    <source>
        <dbReference type="PROSITE" id="PS50977"/>
    </source>
</evidence>
<dbReference type="PRINTS" id="PR00455">
    <property type="entry name" value="HTHTETR"/>
</dbReference>
<keyword evidence="3" id="KW-0804">Transcription</keyword>
<keyword evidence="2 4" id="KW-0238">DNA-binding</keyword>
<dbReference type="SUPFAM" id="SSF48498">
    <property type="entry name" value="Tetracyclin repressor-like, C-terminal domain"/>
    <property type="match status" value="1"/>
</dbReference>
<dbReference type="InterPro" id="IPR036271">
    <property type="entry name" value="Tet_transcr_reg_TetR-rel_C_sf"/>
</dbReference>
<accession>A1U5M3</accession>